<accession>A0ACC1X942</accession>
<name>A0ACC1X942_MELAZ</name>
<comment type="caution">
    <text evidence="1">The sequence shown here is derived from an EMBL/GenBank/DDBJ whole genome shotgun (WGS) entry which is preliminary data.</text>
</comment>
<keyword evidence="2" id="KW-1185">Reference proteome</keyword>
<protein>
    <submittedName>
        <fullName evidence="1">Pentatricopeptide repeat-containing protein</fullName>
    </submittedName>
</protein>
<organism evidence="1 2">
    <name type="scientific">Melia azedarach</name>
    <name type="common">Chinaberry tree</name>
    <dbReference type="NCBI Taxonomy" id="155640"/>
    <lineage>
        <taxon>Eukaryota</taxon>
        <taxon>Viridiplantae</taxon>
        <taxon>Streptophyta</taxon>
        <taxon>Embryophyta</taxon>
        <taxon>Tracheophyta</taxon>
        <taxon>Spermatophyta</taxon>
        <taxon>Magnoliopsida</taxon>
        <taxon>eudicotyledons</taxon>
        <taxon>Gunneridae</taxon>
        <taxon>Pentapetalae</taxon>
        <taxon>rosids</taxon>
        <taxon>malvids</taxon>
        <taxon>Sapindales</taxon>
        <taxon>Meliaceae</taxon>
        <taxon>Melia</taxon>
    </lineage>
</organism>
<evidence type="ECO:0000313" key="1">
    <source>
        <dbReference type="EMBL" id="KAJ4707598.1"/>
    </source>
</evidence>
<evidence type="ECO:0000313" key="2">
    <source>
        <dbReference type="Proteomes" id="UP001164539"/>
    </source>
</evidence>
<reference evidence="1 2" key="1">
    <citation type="journal article" date="2023" name="Science">
        <title>Complex scaffold remodeling in plant triterpene biosynthesis.</title>
        <authorList>
            <person name="De La Pena R."/>
            <person name="Hodgson H."/>
            <person name="Liu J.C."/>
            <person name="Stephenson M.J."/>
            <person name="Martin A.C."/>
            <person name="Owen C."/>
            <person name="Harkess A."/>
            <person name="Leebens-Mack J."/>
            <person name="Jimenez L.E."/>
            <person name="Osbourn A."/>
            <person name="Sattely E.S."/>
        </authorList>
    </citation>
    <scope>NUCLEOTIDE SEQUENCE [LARGE SCALE GENOMIC DNA]</scope>
    <source>
        <strain evidence="2">cv. JPN11</strain>
        <tissue evidence="1">Leaf</tissue>
    </source>
</reference>
<proteinExistence type="predicted"/>
<dbReference type="Proteomes" id="UP001164539">
    <property type="component" value="Chromosome 11"/>
</dbReference>
<gene>
    <name evidence="1" type="ORF">OWV82_021097</name>
</gene>
<sequence>MLKQISSLFLSSPTLYCTFPFRAVNYVSYSAHRRHKNPIFPLNLYPLVSKVHNLYALHSFEFSTFYQAFDKMSQRNQHPQVTRIHFVLDLVKSLNARLDVIAVLTVHCLALKVGFFSHLPTSTSLLTAYSRVGYFDSSWLLFNATCNKDVVIWNAMITACLENQYAGMALRIFAEMIKEGIRYDSTTLLIAVSAVSQINCLKQGRVFHCLGIKVGMLSDCSLCNVLLDMYAKCGDLNSSECMFAWMPCRGIVTWNTIMSSSLHNNHPEKSLLYFRKMACSGEQADYVSLSSAIAASVCLGELRYGQVLHAWGVKLGYKDSSFISVSNSLVSLYSQCGDIKAAESVFQGMTCKDVVTCNAMIDGFSSNGKIEEAFDLLREMQLTESVQPDTATVVTIISLCSDLVLLREGRSVHGYAIRRFLGYDLLVMKSLMDFYSKCNKVENAELLFESIPVKDLVSWNTMISGYSQNGYSKKAQNLFKEMLCFCSQFSLSTLLAILSSCDSPESLKFGKSMHCWQLKLGFSNNILAVNALMHMYINCGDTALGFSLLQRISQIADTSSWNTVIAACTQNGLFQEAFETFKSMRQQSNASHDSVTLVNVISACGNLDLAIEGKYLHCLALKSLMDSNTRVQNALITMYSRCKDIESARTVFELSSNLNLCSWNCMISAYSQNKAEIRALELFCRLTFEPNEITIVSILSACTQLGVLRHGKQIHGFVFRLGFQENCFISAALVDMYSNCGKLDIACQIFKDSKEKSNAAWNSMISAYGYHGKGREAVELFHEMYSSGIRPTKSTFISLLSACSHSGLVDEGLWYYNQMWEEYEVKPETEHHVCMVDILGRCGKLHEAYEFIKHLPTQPKSGVWGAMLSACNYHGDTKMGKIVAELLFELEPKNIGYYISLSNMYVASGRWRDAVETREIIGAKKLRKTAGYSFLI</sequence>
<dbReference type="EMBL" id="CM051404">
    <property type="protein sequence ID" value="KAJ4707598.1"/>
    <property type="molecule type" value="Genomic_DNA"/>
</dbReference>